<organism evidence="1">
    <name type="scientific">marine sediment metagenome</name>
    <dbReference type="NCBI Taxonomy" id="412755"/>
    <lineage>
        <taxon>unclassified sequences</taxon>
        <taxon>metagenomes</taxon>
        <taxon>ecological metagenomes</taxon>
    </lineage>
</organism>
<dbReference type="EMBL" id="LAZR01005967">
    <property type="protein sequence ID" value="KKM95746.1"/>
    <property type="molecule type" value="Genomic_DNA"/>
</dbReference>
<dbReference type="AlphaFoldDB" id="A0A0F9M8R9"/>
<name>A0A0F9M8R9_9ZZZZ</name>
<accession>A0A0F9M8R9</accession>
<gene>
    <name evidence="1" type="ORF">LCGC14_1185030</name>
</gene>
<proteinExistence type="predicted"/>
<sequence length="234" mass="25423">MARKKKFFEKIFDPFGAFDIGREDPEFLTKTITDPAKTAVSSPLSSFLAGRVGQGLPRFPGQLSEPLSDILPESSYSEFLNLKPSEFFNTAIGDPETKRFKEELLPTIREGFAGSLRGSGRFREEEAGIGRFSEFLVGERARRLPELAKGQLDVASRIKAQRDADLRLEYEDWFKSLPENNPALAAALEFLRGPTGTDTAVALDPGREGIFRDALMAFAQGAGKGATAAAAGGG</sequence>
<reference evidence="1" key="1">
    <citation type="journal article" date="2015" name="Nature">
        <title>Complex archaea that bridge the gap between prokaryotes and eukaryotes.</title>
        <authorList>
            <person name="Spang A."/>
            <person name="Saw J.H."/>
            <person name="Jorgensen S.L."/>
            <person name="Zaremba-Niedzwiedzka K."/>
            <person name="Martijn J."/>
            <person name="Lind A.E."/>
            <person name="van Eijk R."/>
            <person name="Schleper C."/>
            <person name="Guy L."/>
            <person name="Ettema T.J."/>
        </authorList>
    </citation>
    <scope>NUCLEOTIDE SEQUENCE</scope>
</reference>
<protein>
    <submittedName>
        <fullName evidence="1">Uncharacterized protein</fullName>
    </submittedName>
</protein>
<comment type="caution">
    <text evidence="1">The sequence shown here is derived from an EMBL/GenBank/DDBJ whole genome shotgun (WGS) entry which is preliminary data.</text>
</comment>
<evidence type="ECO:0000313" key="1">
    <source>
        <dbReference type="EMBL" id="KKM95746.1"/>
    </source>
</evidence>